<dbReference type="NCBIfam" id="NF009057">
    <property type="entry name" value="PRK12391.1"/>
    <property type="match status" value="1"/>
</dbReference>
<comment type="function">
    <text evidence="2">The beta subunit is responsible for the synthesis of L-tryptophan from indole and L-serine.</text>
</comment>
<evidence type="ECO:0000256" key="2">
    <source>
        <dbReference type="ARBA" id="ARBA00002786"/>
    </source>
</evidence>
<dbReference type="PIRSF" id="PIRSF500824">
    <property type="entry name" value="TrpB_prok"/>
    <property type="match status" value="1"/>
</dbReference>
<evidence type="ECO:0000259" key="14">
    <source>
        <dbReference type="Pfam" id="PF00291"/>
    </source>
</evidence>
<dbReference type="InterPro" id="IPR001926">
    <property type="entry name" value="TrpB-like_PALP"/>
</dbReference>
<evidence type="ECO:0000313" key="15">
    <source>
        <dbReference type="EMBL" id="MFF5920282.1"/>
    </source>
</evidence>
<evidence type="ECO:0000256" key="7">
    <source>
        <dbReference type="ARBA" id="ARBA00022605"/>
    </source>
</evidence>
<comment type="pathway">
    <text evidence="3">Amino-acid biosynthesis; L-tryptophan biosynthesis; L-tryptophan from chorismate: step 5/5.</text>
</comment>
<reference evidence="15 16" key="1">
    <citation type="submission" date="2024-10" db="EMBL/GenBank/DDBJ databases">
        <title>The Natural Products Discovery Center: Release of the First 8490 Sequenced Strains for Exploring Actinobacteria Biosynthetic Diversity.</title>
        <authorList>
            <person name="Kalkreuter E."/>
            <person name="Kautsar S.A."/>
            <person name="Yang D."/>
            <person name="Bader C.D."/>
            <person name="Teijaro C.N."/>
            <person name="Fluegel L."/>
            <person name="Davis C.M."/>
            <person name="Simpson J.R."/>
            <person name="Lauterbach L."/>
            <person name="Steele A.D."/>
            <person name="Gui C."/>
            <person name="Meng S."/>
            <person name="Li G."/>
            <person name="Viehrig K."/>
            <person name="Ye F."/>
            <person name="Su P."/>
            <person name="Kiefer A.F."/>
            <person name="Nichols A."/>
            <person name="Cepeda A.J."/>
            <person name="Yan W."/>
            <person name="Fan B."/>
            <person name="Jiang Y."/>
            <person name="Adhikari A."/>
            <person name="Zheng C.-J."/>
            <person name="Schuster L."/>
            <person name="Cowan T.M."/>
            <person name="Smanski M.J."/>
            <person name="Chevrette M.G."/>
            <person name="De Carvalho L.P.S."/>
            <person name="Shen B."/>
        </authorList>
    </citation>
    <scope>NUCLEOTIDE SEQUENCE [LARGE SCALE GENOMIC DNA]</scope>
    <source>
        <strain evidence="15 16">NPDC012605</strain>
    </source>
</reference>
<dbReference type="RefSeq" id="WP_030326593.1">
    <property type="nucleotide sequence ID" value="NZ_JBIBDZ010000005.1"/>
</dbReference>
<evidence type="ECO:0000256" key="3">
    <source>
        <dbReference type="ARBA" id="ARBA00004733"/>
    </source>
</evidence>
<dbReference type="Pfam" id="PF00291">
    <property type="entry name" value="PALP"/>
    <property type="match status" value="1"/>
</dbReference>
<dbReference type="InterPro" id="IPR036052">
    <property type="entry name" value="TrpB-like_PALP_sf"/>
</dbReference>
<dbReference type="PANTHER" id="PTHR48077:SF6">
    <property type="entry name" value="TRYPTOPHAN SYNTHASE"/>
    <property type="match status" value="1"/>
</dbReference>
<sequence length="471" mass="50515">MRAVRNQYLLDEDDVPTHWYNILADLDVPASDVRRARPAAGPDADATGDARTADRGSTGANIPLSMYRGSVGTERHVKIPDPVRAQYQRWRPTPLIRAHRLEQALDTPAHIYYKYEGANASGSHKLNSALAQAHYYKKAGVQEITTGTGAGQWGTALSMACHALDLACTVFMVNCSYRQKPYRRVLMELNGARVIPSPSGTTEAGRALLAASPDGDGSVAIANAEALEHARTVTRGAFSVGSGENHVLLHQTVIGEEALLQMELAGEFPDVVIGAMGAGSNFAGLAFPFHREKLRTGAGTRLVAVEPEACPKMTRGRYAWDYNDFSGTTPMTKMYTLGHTFVAPGVHAGGLRYHGAAPLVSALYDRGLMEAVAYGQKEVFEAGAFFARTENLIPAPESAHAVKCAVDEAVRAREENRARVILFNVSGHGLLDLSAYDQYLAGTLEDHVVSDSHIAASLAGLPALDPVGGRP</sequence>
<dbReference type="Gene3D" id="3.40.50.1100">
    <property type="match status" value="2"/>
</dbReference>
<dbReference type="Proteomes" id="UP001602370">
    <property type="component" value="Unassembled WGS sequence"/>
</dbReference>
<keyword evidence="10" id="KW-0057">Aromatic amino acid biosynthesis</keyword>
<comment type="caution">
    <text evidence="15">The sequence shown here is derived from an EMBL/GenBank/DDBJ whole genome shotgun (WGS) entry which is preliminary data.</text>
</comment>
<dbReference type="PIRSF" id="PIRSF001413">
    <property type="entry name" value="Trp_syn_beta"/>
    <property type="match status" value="1"/>
</dbReference>
<comment type="subunit">
    <text evidence="5">Tetramer of two alpha and two beta chains.</text>
</comment>
<dbReference type="InterPro" id="IPR023026">
    <property type="entry name" value="Trp_synth_beta/beta-like"/>
</dbReference>
<dbReference type="EC" id="4.2.1.20" evidence="6"/>
<keyword evidence="16" id="KW-1185">Reference proteome</keyword>
<dbReference type="PANTHER" id="PTHR48077">
    <property type="entry name" value="TRYPTOPHAN SYNTHASE-RELATED"/>
    <property type="match status" value="1"/>
</dbReference>
<evidence type="ECO:0000256" key="10">
    <source>
        <dbReference type="ARBA" id="ARBA00023141"/>
    </source>
</evidence>
<evidence type="ECO:0000256" key="1">
    <source>
        <dbReference type="ARBA" id="ARBA00001933"/>
    </source>
</evidence>
<comment type="catalytic activity">
    <reaction evidence="12">
        <text>(1S,2R)-1-C-(indol-3-yl)glycerol 3-phosphate + L-serine = D-glyceraldehyde 3-phosphate + L-tryptophan + H2O</text>
        <dbReference type="Rhea" id="RHEA:10532"/>
        <dbReference type="ChEBI" id="CHEBI:15377"/>
        <dbReference type="ChEBI" id="CHEBI:33384"/>
        <dbReference type="ChEBI" id="CHEBI:57912"/>
        <dbReference type="ChEBI" id="CHEBI:58866"/>
        <dbReference type="ChEBI" id="CHEBI:59776"/>
        <dbReference type="EC" id="4.2.1.20"/>
    </reaction>
</comment>
<keyword evidence="11" id="KW-0456">Lyase</keyword>
<evidence type="ECO:0000256" key="6">
    <source>
        <dbReference type="ARBA" id="ARBA00012043"/>
    </source>
</evidence>
<evidence type="ECO:0000256" key="11">
    <source>
        <dbReference type="ARBA" id="ARBA00023239"/>
    </source>
</evidence>
<keyword evidence="9" id="KW-0663">Pyridoxal phosphate</keyword>
<evidence type="ECO:0000256" key="13">
    <source>
        <dbReference type="SAM" id="MobiDB-lite"/>
    </source>
</evidence>
<evidence type="ECO:0000256" key="9">
    <source>
        <dbReference type="ARBA" id="ARBA00022898"/>
    </source>
</evidence>
<dbReference type="InterPro" id="IPR006316">
    <property type="entry name" value="Trp_synth_b-like"/>
</dbReference>
<evidence type="ECO:0000256" key="12">
    <source>
        <dbReference type="ARBA" id="ARBA00049047"/>
    </source>
</evidence>
<evidence type="ECO:0000256" key="5">
    <source>
        <dbReference type="ARBA" id="ARBA00011270"/>
    </source>
</evidence>
<protein>
    <recommendedName>
        <fullName evidence="6">tryptophan synthase</fullName>
        <ecNumber evidence="6">4.2.1.20</ecNumber>
    </recommendedName>
</protein>
<feature type="domain" description="Tryptophan synthase beta chain-like PALP" evidence="14">
    <location>
        <begin position="90"/>
        <end position="427"/>
    </location>
</feature>
<organism evidence="15 16">
    <name type="scientific">Streptomyces flavochromogenes</name>
    <dbReference type="NCBI Taxonomy" id="68199"/>
    <lineage>
        <taxon>Bacteria</taxon>
        <taxon>Bacillati</taxon>
        <taxon>Actinomycetota</taxon>
        <taxon>Actinomycetes</taxon>
        <taxon>Kitasatosporales</taxon>
        <taxon>Streptomycetaceae</taxon>
        <taxon>Streptomyces</taxon>
    </lineage>
</organism>
<feature type="compositionally biased region" description="Low complexity" evidence="13">
    <location>
        <begin position="38"/>
        <end position="50"/>
    </location>
</feature>
<comment type="cofactor">
    <cofactor evidence="1">
        <name>pyridoxal 5'-phosphate</name>
        <dbReference type="ChEBI" id="CHEBI:597326"/>
    </cofactor>
</comment>
<dbReference type="EMBL" id="JBIBDZ010000005">
    <property type="protein sequence ID" value="MFF5920282.1"/>
    <property type="molecule type" value="Genomic_DNA"/>
</dbReference>
<evidence type="ECO:0000256" key="4">
    <source>
        <dbReference type="ARBA" id="ARBA00009982"/>
    </source>
</evidence>
<comment type="similarity">
    <text evidence="4">Belongs to the TrpB family.</text>
</comment>
<dbReference type="SUPFAM" id="SSF53686">
    <property type="entry name" value="Tryptophan synthase beta subunit-like PLP-dependent enzymes"/>
    <property type="match status" value="1"/>
</dbReference>
<feature type="region of interest" description="Disordered" evidence="13">
    <location>
        <begin position="36"/>
        <end position="65"/>
    </location>
</feature>
<dbReference type="NCBIfam" id="TIGR01415">
    <property type="entry name" value="trpB_rel"/>
    <property type="match status" value="1"/>
</dbReference>
<keyword evidence="8" id="KW-0822">Tryptophan biosynthesis</keyword>
<keyword evidence="7" id="KW-0028">Amino-acid biosynthesis</keyword>
<name>A0ABW6XRZ9_9ACTN</name>
<gene>
    <name evidence="15" type="ORF">ACFY8C_18365</name>
</gene>
<proteinExistence type="inferred from homology"/>
<accession>A0ABW6XRZ9</accession>
<evidence type="ECO:0000313" key="16">
    <source>
        <dbReference type="Proteomes" id="UP001602370"/>
    </source>
</evidence>
<evidence type="ECO:0000256" key="8">
    <source>
        <dbReference type="ARBA" id="ARBA00022822"/>
    </source>
</evidence>